<reference evidence="1" key="1">
    <citation type="submission" date="2018-05" db="EMBL/GenBank/DDBJ databases">
        <authorList>
            <person name="Lanie J.A."/>
            <person name="Ng W.-L."/>
            <person name="Kazmierczak K.M."/>
            <person name="Andrzejewski T.M."/>
            <person name="Davidsen T.M."/>
            <person name="Wayne K.J."/>
            <person name="Tettelin H."/>
            <person name="Glass J.I."/>
            <person name="Rusch D."/>
            <person name="Podicherti R."/>
            <person name="Tsui H.-C.T."/>
            <person name="Winkler M.E."/>
        </authorList>
    </citation>
    <scope>NUCLEOTIDE SEQUENCE</scope>
</reference>
<name>A0A382PG89_9ZZZZ</name>
<dbReference type="AlphaFoldDB" id="A0A382PG89"/>
<accession>A0A382PG89</accession>
<sequence>MALYWDRLYEILHEALDSGKGRVVIVSPYITTSLLALPTASGIYGTEATILTSWKESNLIQGSSSLDLYPVCRDNGWEL</sequence>
<organism evidence="1">
    <name type="scientific">marine metagenome</name>
    <dbReference type="NCBI Taxonomy" id="408172"/>
    <lineage>
        <taxon>unclassified sequences</taxon>
        <taxon>metagenomes</taxon>
        <taxon>ecological metagenomes</taxon>
    </lineage>
</organism>
<protein>
    <submittedName>
        <fullName evidence="1">Uncharacterized protein</fullName>
    </submittedName>
</protein>
<gene>
    <name evidence="1" type="ORF">METZ01_LOCUS325100</name>
</gene>
<evidence type="ECO:0000313" key="1">
    <source>
        <dbReference type="EMBL" id="SVC72246.1"/>
    </source>
</evidence>
<proteinExistence type="predicted"/>
<dbReference type="EMBL" id="UINC01107111">
    <property type="protein sequence ID" value="SVC72246.1"/>
    <property type="molecule type" value="Genomic_DNA"/>
</dbReference>
<feature type="non-terminal residue" evidence="1">
    <location>
        <position position="79"/>
    </location>
</feature>